<evidence type="ECO:0000313" key="2">
    <source>
        <dbReference type="EMBL" id="SLN18221.1"/>
    </source>
</evidence>
<accession>A0A1X6YDH4</accession>
<reference evidence="3" key="1">
    <citation type="submission" date="2017-03" db="EMBL/GenBank/DDBJ databases">
        <authorList>
            <person name="Rodrigo-Torres L."/>
            <person name="Arahal R.D."/>
            <person name="Lucena T."/>
        </authorList>
    </citation>
    <scope>NUCLEOTIDE SEQUENCE [LARGE SCALE GENOMIC DNA]</scope>
    <source>
        <strain evidence="3">CECT 8411</strain>
    </source>
</reference>
<dbReference type="RefSeq" id="WP_085821146.1">
    <property type="nucleotide sequence ID" value="NZ_FWFP01000002.1"/>
</dbReference>
<protein>
    <submittedName>
        <fullName evidence="2">Uncharacterized protein</fullName>
    </submittedName>
</protein>
<feature type="transmembrane region" description="Helical" evidence="1">
    <location>
        <begin position="12"/>
        <end position="33"/>
    </location>
</feature>
<dbReference type="AlphaFoldDB" id="A0A1X6YDH4"/>
<sequence length="79" mass="8878">MLESILDALPVWAALAILLLPYFLVEFGAYTIADRMTKEFPMWKRILFGIPLFVGILLGLLIGILLVLLATMLVLDIFL</sequence>
<keyword evidence="1" id="KW-0812">Transmembrane</keyword>
<keyword evidence="3" id="KW-1185">Reference proteome</keyword>
<evidence type="ECO:0000256" key="1">
    <source>
        <dbReference type="SAM" id="Phobius"/>
    </source>
</evidence>
<keyword evidence="1" id="KW-0472">Membrane</keyword>
<name>A0A1X6YDH4_9RHOB</name>
<feature type="transmembrane region" description="Helical" evidence="1">
    <location>
        <begin position="45"/>
        <end position="75"/>
    </location>
</feature>
<organism evidence="2 3">
    <name type="scientific">Ruegeria meonggei</name>
    <dbReference type="NCBI Taxonomy" id="1446476"/>
    <lineage>
        <taxon>Bacteria</taxon>
        <taxon>Pseudomonadati</taxon>
        <taxon>Pseudomonadota</taxon>
        <taxon>Alphaproteobacteria</taxon>
        <taxon>Rhodobacterales</taxon>
        <taxon>Roseobacteraceae</taxon>
        <taxon>Ruegeria</taxon>
    </lineage>
</organism>
<keyword evidence="1" id="KW-1133">Transmembrane helix</keyword>
<gene>
    <name evidence="2" type="ORF">RUM8411_00583</name>
</gene>
<proteinExistence type="predicted"/>
<dbReference type="EMBL" id="FWFP01000002">
    <property type="protein sequence ID" value="SLN18221.1"/>
    <property type="molecule type" value="Genomic_DNA"/>
</dbReference>
<evidence type="ECO:0000313" key="3">
    <source>
        <dbReference type="Proteomes" id="UP000193778"/>
    </source>
</evidence>
<dbReference type="Proteomes" id="UP000193778">
    <property type="component" value="Unassembled WGS sequence"/>
</dbReference>